<gene>
    <name evidence="1" type="ORF">M514_28524</name>
</gene>
<sequence length="130" mass="15283">MEEQKHCSPGLGNEYFFKHMKTFLREGKIEVAGYSYPIPRCFKDLMKKLVSDDKEFQTKYYSDLRKRLDLSLISKFLKGLYDLARQRKVELKELFDCYNRAIANMANSPLKPHTSDHDGELEENFCVNTS</sequence>
<dbReference type="EMBL" id="KL368230">
    <property type="protein sequence ID" value="KFD59296.1"/>
    <property type="molecule type" value="Genomic_DNA"/>
</dbReference>
<reference evidence="1" key="1">
    <citation type="journal article" date="2014" name="Nat. Genet.">
        <title>Genome and transcriptome of the porcine whipworm Trichuris suis.</title>
        <authorList>
            <person name="Jex A.R."/>
            <person name="Nejsum P."/>
            <person name="Schwarz E.M."/>
            <person name="Hu L."/>
            <person name="Young N.D."/>
            <person name="Hall R.S."/>
            <person name="Korhonen P.K."/>
            <person name="Liao S."/>
            <person name="Thamsborg S."/>
            <person name="Xia J."/>
            <person name="Xu P."/>
            <person name="Wang S."/>
            <person name="Scheerlinck J.P."/>
            <person name="Hofmann A."/>
            <person name="Sternberg P.W."/>
            <person name="Wang J."/>
            <person name="Gasser R.B."/>
        </authorList>
    </citation>
    <scope>NUCLEOTIDE SEQUENCE [LARGE SCALE GENOMIC DNA]</scope>
    <source>
        <strain evidence="1">DCEP-RM93F</strain>
    </source>
</reference>
<name>A0A085MQ00_9BILA</name>
<organism evidence="1">
    <name type="scientific">Trichuris suis</name>
    <name type="common">pig whipworm</name>
    <dbReference type="NCBI Taxonomy" id="68888"/>
    <lineage>
        <taxon>Eukaryota</taxon>
        <taxon>Metazoa</taxon>
        <taxon>Ecdysozoa</taxon>
        <taxon>Nematoda</taxon>
        <taxon>Enoplea</taxon>
        <taxon>Dorylaimia</taxon>
        <taxon>Trichinellida</taxon>
        <taxon>Trichuridae</taxon>
        <taxon>Trichuris</taxon>
    </lineage>
</organism>
<proteinExistence type="predicted"/>
<dbReference type="Proteomes" id="UP000030758">
    <property type="component" value="Unassembled WGS sequence"/>
</dbReference>
<protein>
    <submittedName>
        <fullName evidence="1">Uncharacterized protein</fullName>
    </submittedName>
</protein>
<dbReference type="AlphaFoldDB" id="A0A085MQ00"/>
<evidence type="ECO:0000313" key="1">
    <source>
        <dbReference type="EMBL" id="KFD59296.1"/>
    </source>
</evidence>
<accession>A0A085MQ00</accession>